<dbReference type="Gene3D" id="3.30.70.120">
    <property type="match status" value="1"/>
</dbReference>
<dbReference type="Proteomes" id="UP000006735">
    <property type="component" value="Chromosome"/>
</dbReference>
<accession>Q5H5F4</accession>
<gene>
    <name evidence="2" type="primary">cutA</name>
    <name evidence="2" type="ordered locus">XOO0562</name>
</gene>
<organism evidence="2 3">
    <name type="scientific">Xanthomonas oryzae pv. oryzae (strain KACC10331 / KXO85)</name>
    <dbReference type="NCBI Taxonomy" id="291331"/>
    <lineage>
        <taxon>Bacteria</taxon>
        <taxon>Pseudomonadati</taxon>
        <taxon>Pseudomonadota</taxon>
        <taxon>Gammaproteobacteria</taxon>
        <taxon>Lysobacterales</taxon>
        <taxon>Lysobacteraceae</taxon>
        <taxon>Xanthomonas</taxon>
    </lineage>
</organism>
<dbReference type="PANTHER" id="PTHR23419">
    <property type="entry name" value="DIVALENT CATION TOLERANCE CUTA-RELATED"/>
    <property type="match status" value="1"/>
</dbReference>
<dbReference type="AlphaFoldDB" id="Q5H5F4"/>
<dbReference type="PANTHER" id="PTHR23419:SF8">
    <property type="entry name" value="FI09726P"/>
    <property type="match status" value="1"/>
</dbReference>
<dbReference type="GO" id="GO:0005507">
    <property type="term" value="F:copper ion binding"/>
    <property type="evidence" value="ECO:0007669"/>
    <property type="project" value="TreeGrafter"/>
</dbReference>
<dbReference type="KEGG" id="xoo:XOO0562"/>
<dbReference type="InterPro" id="IPR015867">
    <property type="entry name" value="N-reg_PII/ATP_PRibTrfase_C"/>
</dbReference>
<dbReference type="InterPro" id="IPR004323">
    <property type="entry name" value="Ion_tolerance_CutA"/>
</dbReference>
<keyword evidence="3" id="KW-1185">Reference proteome</keyword>
<dbReference type="STRING" id="291331.XOO0562"/>
<dbReference type="Pfam" id="PF03091">
    <property type="entry name" value="CutA1"/>
    <property type="match status" value="1"/>
</dbReference>
<sequence length="184" mass="19706">MMSPCSPLKVRANQVVPSRPVVRGGHTNPCNNAGRASGCGPLKHAASPEPAQLTPCSGIGARSPRRQGITLPGRMSAPSLHLLFSTCPDAESAERIAHALLEERLAACVTQLPGAQSLYRWNGAIERSTEVQLLIKTWDDCLPDAIARLQALHPYELPEAVAVQASAGLPAYLDWVRADTRKES</sequence>
<protein>
    <submittedName>
        <fullName evidence="2">Periplasmic divalent cation tolerance protein</fullName>
    </submittedName>
</protein>
<comment type="similarity">
    <text evidence="1">Belongs to the CutA family.</text>
</comment>
<dbReference type="SUPFAM" id="SSF54913">
    <property type="entry name" value="GlnB-like"/>
    <property type="match status" value="1"/>
</dbReference>
<dbReference type="EMBL" id="AE013598">
    <property type="protein sequence ID" value="AAW73816.1"/>
    <property type="molecule type" value="Genomic_DNA"/>
</dbReference>
<dbReference type="HOGENOM" id="CLU_1467666_0_0_6"/>
<evidence type="ECO:0000256" key="1">
    <source>
        <dbReference type="ARBA" id="ARBA00010169"/>
    </source>
</evidence>
<dbReference type="InterPro" id="IPR011322">
    <property type="entry name" value="N-reg_PII-like_a/b"/>
</dbReference>
<evidence type="ECO:0000313" key="2">
    <source>
        <dbReference type="EMBL" id="AAW73816.1"/>
    </source>
</evidence>
<reference evidence="2 3" key="1">
    <citation type="journal article" date="2005" name="Nucleic Acids Res.">
        <title>The genome sequence of Xanthomonas oryzae pathovar oryzae KACC10331, the bacterial blight pathogen of rice.</title>
        <authorList>
            <person name="Lee B.M."/>
            <person name="Park Y.J."/>
            <person name="Park D.S."/>
            <person name="Kang H.W."/>
            <person name="Kim J.G."/>
            <person name="Song E.S."/>
            <person name="Park I.C."/>
            <person name="Yoon U.H."/>
            <person name="Hahn J.H."/>
            <person name="Koo B.S."/>
            <person name="Lee G.B."/>
            <person name="Kim H."/>
            <person name="Park H.S."/>
            <person name="Yoon K.O."/>
            <person name="Kim J.H."/>
            <person name="Jung C.H."/>
            <person name="Koh N.H."/>
            <person name="Seo J.S."/>
            <person name="Go S.J."/>
        </authorList>
    </citation>
    <scope>NUCLEOTIDE SEQUENCE [LARGE SCALE GENOMIC DNA]</scope>
    <source>
        <strain evidence="3">KACC10331 / KXO85</strain>
    </source>
</reference>
<proteinExistence type="inferred from homology"/>
<evidence type="ECO:0000313" key="3">
    <source>
        <dbReference type="Proteomes" id="UP000006735"/>
    </source>
</evidence>
<name>Q5H5F4_XANOR</name>
<dbReference type="GO" id="GO:0010038">
    <property type="term" value="P:response to metal ion"/>
    <property type="evidence" value="ECO:0007669"/>
    <property type="project" value="InterPro"/>
</dbReference>